<dbReference type="InterPro" id="IPR011009">
    <property type="entry name" value="Kinase-like_dom_sf"/>
</dbReference>
<organism evidence="2 3">
    <name type="scientific">Galerina marginata (strain CBS 339.88)</name>
    <dbReference type="NCBI Taxonomy" id="685588"/>
    <lineage>
        <taxon>Eukaryota</taxon>
        <taxon>Fungi</taxon>
        <taxon>Dikarya</taxon>
        <taxon>Basidiomycota</taxon>
        <taxon>Agaricomycotina</taxon>
        <taxon>Agaricomycetes</taxon>
        <taxon>Agaricomycetidae</taxon>
        <taxon>Agaricales</taxon>
        <taxon>Agaricineae</taxon>
        <taxon>Strophariaceae</taxon>
        <taxon>Galerina</taxon>
    </lineage>
</organism>
<reference evidence="3" key="1">
    <citation type="journal article" date="2014" name="Proc. Natl. Acad. Sci. U.S.A.">
        <title>Extensive sampling of basidiomycete genomes demonstrates inadequacy of the white-rot/brown-rot paradigm for wood decay fungi.</title>
        <authorList>
            <person name="Riley R."/>
            <person name="Salamov A.A."/>
            <person name="Brown D.W."/>
            <person name="Nagy L.G."/>
            <person name="Floudas D."/>
            <person name="Held B.W."/>
            <person name="Levasseur A."/>
            <person name="Lombard V."/>
            <person name="Morin E."/>
            <person name="Otillar R."/>
            <person name="Lindquist E.A."/>
            <person name="Sun H."/>
            <person name="LaButti K.M."/>
            <person name="Schmutz J."/>
            <person name="Jabbour D."/>
            <person name="Luo H."/>
            <person name="Baker S.E."/>
            <person name="Pisabarro A.G."/>
            <person name="Walton J.D."/>
            <person name="Blanchette R.A."/>
            <person name="Henrissat B."/>
            <person name="Martin F."/>
            <person name="Cullen D."/>
            <person name="Hibbett D.S."/>
            <person name="Grigoriev I.V."/>
        </authorList>
    </citation>
    <scope>NUCLEOTIDE SEQUENCE [LARGE SCALE GENOMIC DNA]</scope>
    <source>
        <strain evidence="3">CBS 339.88</strain>
    </source>
</reference>
<dbReference type="HOGENOM" id="CLU_043056_0_0_1"/>
<dbReference type="Gene3D" id="3.90.1200.10">
    <property type="match status" value="1"/>
</dbReference>
<feature type="domain" description="Aminoglycoside phosphotransferase" evidence="1">
    <location>
        <begin position="291"/>
        <end position="348"/>
    </location>
</feature>
<dbReference type="OrthoDB" id="10003767at2759"/>
<proteinExistence type="predicted"/>
<evidence type="ECO:0000313" key="2">
    <source>
        <dbReference type="EMBL" id="KDR68405.1"/>
    </source>
</evidence>
<evidence type="ECO:0000313" key="3">
    <source>
        <dbReference type="Proteomes" id="UP000027222"/>
    </source>
</evidence>
<accession>A0A067SBW1</accession>
<gene>
    <name evidence="2" type="ORF">GALMADRAFT_146362</name>
</gene>
<dbReference type="InterPro" id="IPR051678">
    <property type="entry name" value="AGP_Transferase"/>
</dbReference>
<dbReference type="PANTHER" id="PTHR21310:SF15">
    <property type="entry name" value="AMINOGLYCOSIDE PHOSPHOTRANSFERASE DOMAIN-CONTAINING PROTEIN"/>
    <property type="match status" value="1"/>
</dbReference>
<dbReference type="Pfam" id="PF01636">
    <property type="entry name" value="APH"/>
    <property type="match status" value="1"/>
</dbReference>
<protein>
    <recommendedName>
        <fullName evidence="1">Aminoglycoside phosphotransferase domain-containing protein</fullName>
    </recommendedName>
</protein>
<keyword evidence="3" id="KW-1185">Reference proteome</keyword>
<name>A0A067SBW1_GALM3</name>
<dbReference type="AlphaFoldDB" id="A0A067SBW1"/>
<evidence type="ECO:0000259" key="1">
    <source>
        <dbReference type="Pfam" id="PF01636"/>
    </source>
</evidence>
<dbReference type="Proteomes" id="UP000027222">
    <property type="component" value="Unassembled WGS sequence"/>
</dbReference>
<dbReference type="STRING" id="685588.A0A067SBW1"/>
<dbReference type="SUPFAM" id="SSF56112">
    <property type="entry name" value="Protein kinase-like (PK-like)"/>
    <property type="match status" value="1"/>
</dbReference>
<sequence>MSNESVLEDHWAGVNIDLVALRSIVCQVLRVPLADCGLPVAIGFHQRPNYARVYSFQLPRRSVVARLVAPVKPLFKTESEVAAMEFVRSRTSLPVPTVFAYCSEADNPVGVEWLLMEHMPGVEMADAWGDLKFPQKQKLALDLIDLYDQLFRLKADGCGGIYRSVDSVDDFDVLAKSSSETFEVKHPRPQRWAPLSLTSLRLLRNHCNHSIQQGYELGPLNEITLLNYRLTVPPPSQTMPIFTSDEYVKLIAFNGNPPTRSYYDFPTREKCAELFQSIYKLYPNSTVFGPSADSSNFRFTHGDLHDGNILIDPQSGAITGIIDWEAAAFRPLWSDVCGAGWFGEDRQRFLIGADDPENFEDDTEPQDAELRAYFRTEMYRRNPDLFSSFLGGIELRAVLHAAGDDPRPEGNSDIFLSLYHRRGWWKEVRRGAFPWDNNAWLHRRVDLDQLEMEEEKLASQAHHLTL</sequence>
<dbReference type="PANTHER" id="PTHR21310">
    <property type="entry name" value="AMINOGLYCOSIDE PHOSPHOTRANSFERASE-RELATED-RELATED"/>
    <property type="match status" value="1"/>
</dbReference>
<dbReference type="EMBL" id="KL142408">
    <property type="protein sequence ID" value="KDR68405.1"/>
    <property type="molecule type" value="Genomic_DNA"/>
</dbReference>
<dbReference type="InterPro" id="IPR002575">
    <property type="entry name" value="Aminoglycoside_PTrfase"/>
</dbReference>